<dbReference type="Proteomes" id="UP000835052">
    <property type="component" value="Unassembled WGS sequence"/>
</dbReference>
<feature type="region of interest" description="Disordered" evidence="1">
    <location>
        <begin position="47"/>
        <end position="100"/>
    </location>
</feature>
<evidence type="ECO:0000313" key="2">
    <source>
        <dbReference type="EMBL" id="CAD6194750.1"/>
    </source>
</evidence>
<feature type="region of interest" description="Disordered" evidence="1">
    <location>
        <begin position="1"/>
        <end position="35"/>
    </location>
</feature>
<sequence length="100" mass="11114">MQYQKSRHLHAIIPLPQGKNREREREERREEGKSATCGLRLCLSECGAAPTRSPPQHETTREGKRDSRLAPGRLLPARRAVVASGSRSRSPTCSSHDVTA</sequence>
<dbReference type="AlphaFoldDB" id="A0A8S1HNQ9"/>
<dbReference type="EMBL" id="CAJGYM010000047">
    <property type="protein sequence ID" value="CAD6194750.1"/>
    <property type="molecule type" value="Genomic_DNA"/>
</dbReference>
<feature type="compositionally biased region" description="Basic residues" evidence="1">
    <location>
        <begin position="1"/>
        <end position="10"/>
    </location>
</feature>
<proteinExistence type="predicted"/>
<name>A0A8S1HNQ9_9PELO</name>
<evidence type="ECO:0000313" key="3">
    <source>
        <dbReference type="Proteomes" id="UP000835052"/>
    </source>
</evidence>
<accession>A0A8S1HNQ9</accession>
<feature type="compositionally biased region" description="Low complexity" evidence="1">
    <location>
        <begin position="69"/>
        <end position="100"/>
    </location>
</feature>
<comment type="caution">
    <text evidence="2">The sequence shown here is derived from an EMBL/GenBank/DDBJ whole genome shotgun (WGS) entry which is preliminary data.</text>
</comment>
<feature type="compositionally biased region" description="Basic and acidic residues" evidence="1">
    <location>
        <begin position="19"/>
        <end position="33"/>
    </location>
</feature>
<protein>
    <submittedName>
        <fullName evidence="2">Uncharacterized protein</fullName>
    </submittedName>
</protein>
<reference evidence="2" key="1">
    <citation type="submission" date="2020-10" db="EMBL/GenBank/DDBJ databases">
        <authorList>
            <person name="Kikuchi T."/>
        </authorList>
    </citation>
    <scope>NUCLEOTIDE SEQUENCE</scope>
    <source>
        <strain evidence="2">NKZ352</strain>
    </source>
</reference>
<feature type="compositionally biased region" description="Basic and acidic residues" evidence="1">
    <location>
        <begin position="58"/>
        <end position="68"/>
    </location>
</feature>
<gene>
    <name evidence="2" type="ORF">CAUJ_LOCUS10669</name>
</gene>
<keyword evidence="3" id="KW-1185">Reference proteome</keyword>
<organism evidence="2 3">
    <name type="scientific">Caenorhabditis auriculariae</name>
    <dbReference type="NCBI Taxonomy" id="2777116"/>
    <lineage>
        <taxon>Eukaryota</taxon>
        <taxon>Metazoa</taxon>
        <taxon>Ecdysozoa</taxon>
        <taxon>Nematoda</taxon>
        <taxon>Chromadorea</taxon>
        <taxon>Rhabditida</taxon>
        <taxon>Rhabditina</taxon>
        <taxon>Rhabditomorpha</taxon>
        <taxon>Rhabditoidea</taxon>
        <taxon>Rhabditidae</taxon>
        <taxon>Peloderinae</taxon>
        <taxon>Caenorhabditis</taxon>
    </lineage>
</organism>
<evidence type="ECO:0000256" key="1">
    <source>
        <dbReference type="SAM" id="MobiDB-lite"/>
    </source>
</evidence>